<keyword evidence="1" id="KW-0812">Transmembrane</keyword>
<feature type="transmembrane region" description="Helical" evidence="1">
    <location>
        <begin position="60"/>
        <end position="80"/>
    </location>
</feature>
<reference evidence="2 3" key="1">
    <citation type="submission" date="2020-08" db="EMBL/GenBank/DDBJ databases">
        <title>Sequencing the genomes of 1000 actinobacteria strains.</title>
        <authorList>
            <person name="Klenk H.-P."/>
        </authorList>
    </citation>
    <scope>NUCLEOTIDE SEQUENCE [LARGE SCALE GENOMIC DNA]</scope>
    <source>
        <strain evidence="2 3">DSM 44598</strain>
    </source>
</reference>
<keyword evidence="1" id="KW-0472">Membrane</keyword>
<feature type="transmembrane region" description="Helical" evidence="1">
    <location>
        <begin position="134"/>
        <end position="156"/>
    </location>
</feature>
<evidence type="ECO:0000313" key="3">
    <source>
        <dbReference type="Proteomes" id="UP000579647"/>
    </source>
</evidence>
<keyword evidence="1" id="KW-1133">Transmembrane helix</keyword>
<keyword evidence="3" id="KW-1185">Reference proteome</keyword>
<accession>A0A840WSH2</accession>
<feature type="transmembrane region" description="Helical" evidence="1">
    <location>
        <begin position="87"/>
        <end position="108"/>
    </location>
</feature>
<gene>
    <name evidence="2" type="ORF">HNR07_004215</name>
</gene>
<dbReference type="EMBL" id="JACHDO010000001">
    <property type="protein sequence ID" value="MBB5493078.1"/>
    <property type="molecule type" value="Genomic_DNA"/>
</dbReference>
<comment type="caution">
    <text evidence="2">The sequence shown here is derived from an EMBL/GenBank/DDBJ whole genome shotgun (WGS) entry which is preliminary data.</text>
</comment>
<dbReference type="Proteomes" id="UP000579647">
    <property type="component" value="Unassembled WGS sequence"/>
</dbReference>
<proteinExistence type="predicted"/>
<feature type="transmembrane region" description="Helical" evidence="1">
    <location>
        <begin position="205"/>
        <end position="224"/>
    </location>
</feature>
<dbReference type="RefSeq" id="WP_184366397.1">
    <property type="nucleotide sequence ID" value="NZ_BAAAKM010000075.1"/>
</dbReference>
<sequence length="242" mass="25179">MPNSNTAKPRWDYRDGRVAAVAAALVYSMWALEVILPVGPGAPTGALADAQSPFGQFLESAHRTAAILVVLAAGLGLTLGAKRPRRWLAFSWWSMAVFGAAALTASLLPGRCVVSTDAACTVESLMEGVQGATVAQPVLAVVAALSALLACAALTWDRYEAGERAWPVLALITAAQAVATVIVLVLAGMVYAASGDGSPGVVLGLAERFHLVTVALWLLAVGLVPGQWKRRHRSLHAPHSAD</sequence>
<evidence type="ECO:0000313" key="2">
    <source>
        <dbReference type="EMBL" id="MBB5493078.1"/>
    </source>
</evidence>
<evidence type="ECO:0000256" key="1">
    <source>
        <dbReference type="SAM" id="Phobius"/>
    </source>
</evidence>
<feature type="transmembrane region" description="Helical" evidence="1">
    <location>
        <begin position="168"/>
        <end position="193"/>
    </location>
</feature>
<feature type="transmembrane region" description="Helical" evidence="1">
    <location>
        <begin position="18"/>
        <end position="40"/>
    </location>
</feature>
<organism evidence="2 3">
    <name type="scientific">Nocardiopsis metallicus</name>
    <dbReference type="NCBI Taxonomy" id="179819"/>
    <lineage>
        <taxon>Bacteria</taxon>
        <taxon>Bacillati</taxon>
        <taxon>Actinomycetota</taxon>
        <taxon>Actinomycetes</taxon>
        <taxon>Streptosporangiales</taxon>
        <taxon>Nocardiopsidaceae</taxon>
        <taxon>Nocardiopsis</taxon>
    </lineage>
</organism>
<dbReference type="AlphaFoldDB" id="A0A840WSH2"/>
<protein>
    <submittedName>
        <fullName evidence="2">Small-conductance mechanosensitive channel</fullName>
    </submittedName>
</protein>
<name>A0A840WSH2_9ACTN</name>